<reference evidence="3 4" key="1">
    <citation type="submission" date="2019-10" db="EMBL/GenBank/DDBJ databases">
        <title>Evaluation of single-gene subtyping targets for Pseudomonas.</title>
        <authorList>
            <person name="Reichler S.J."/>
            <person name="Orsi R.H."/>
            <person name="Wiedmann M."/>
            <person name="Martin N.H."/>
            <person name="Murphy S.I."/>
        </authorList>
    </citation>
    <scope>NUCLEOTIDE SEQUENCE [LARGE SCALE GENOMIC DNA]</scope>
    <source>
        <strain evidence="2 3">FSL R10-1637</strain>
        <strain evidence="1 4">FSL R10-3254</strain>
    </source>
</reference>
<accession>A0A6L5HXY7</accession>
<evidence type="ECO:0000313" key="4">
    <source>
        <dbReference type="Proteomes" id="UP000489190"/>
    </source>
</evidence>
<gene>
    <name evidence="2" type="ORF">GHO27_16730</name>
    <name evidence="1" type="ORF">GHO39_22965</name>
</gene>
<dbReference type="EMBL" id="WIWI01000080">
    <property type="protein sequence ID" value="MQT91970.1"/>
    <property type="molecule type" value="Genomic_DNA"/>
</dbReference>
<evidence type="ECO:0000313" key="3">
    <source>
        <dbReference type="Proteomes" id="UP000478064"/>
    </source>
</evidence>
<organism evidence="2 3">
    <name type="scientific">Pseudomonas helleri</name>
    <dbReference type="NCBI Taxonomy" id="1608996"/>
    <lineage>
        <taxon>Bacteria</taxon>
        <taxon>Pseudomonadati</taxon>
        <taxon>Pseudomonadota</taxon>
        <taxon>Gammaproteobacteria</taxon>
        <taxon>Pseudomonadales</taxon>
        <taxon>Pseudomonadaceae</taxon>
        <taxon>Pseudomonas</taxon>
    </lineage>
</organism>
<protein>
    <submittedName>
        <fullName evidence="2">Uncharacterized protein</fullName>
    </submittedName>
</protein>
<proteinExistence type="predicted"/>
<dbReference type="EMBL" id="WIVU01000035">
    <property type="protein sequence ID" value="MQU07335.1"/>
    <property type="molecule type" value="Genomic_DNA"/>
</dbReference>
<dbReference type="AlphaFoldDB" id="A0A6L5HXY7"/>
<dbReference type="Proteomes" id="UP000489190">
    <property type="component" value="Unassembled WGS sequence"/>
</dbReference>
<evidence type="ECO:0000313" key="1">
    <source>
        <dbReference type="EMBL" id="MQT91970.1"/>
    </source>
</evidence>
<evidence type="ECO:0000313" key="2">
    <source>
        <dbReference type="EMBL" id="MQU07335.1"/>
    </source>
</evidence>
<comment type="caution">
    <text evidence="2">The sequence shown here is derived from an EMBL/GenBank/DDBJ whole genome shotgun (WGS) entry which is preliminary data.</text>
</comment>
<dbReference type="RefSeq" id="WP_053221387.1">
    <property type="nucleotide sequence ID" value="NZ_WIVU01000035.1"/>
</dbReference>
<sequence length="81" mass="8736">MSALDYLADTSLPAGIRTHIENHLVRLARAKDQLTLSLATERAEGYVEGVESARALTPATVEALYVAVDNAATARQLELEL</sequence>
<dbReference type="Proteomes" id="UP000478064">
    <property type="component" value="Unassembled WGS sequence"/>
</dbReference>
<name>A0A6L5HXY7_9PSED</name>